<dbReference type="RefSeq" id="WP_123917360.1">
    <property type="nucleotide sequence ID" value="NZ_RKRA01000001.1"/>
</dbReference>
<reference evidence="1 2" key="1">
    <citation type="submission" date="2018-11" db="EMBL/GenBank/DDBJ databases">
        <title>Sequencing the genomes of 1000 actinobacteria strains.</title>
        <authorList>
            <person name="Klenk H.-P."/>
        </authorList>
    </citation>
    <scope>NUCLEOTIDE SEQUENCE [LARGE SCALE GENOMIC DNA]</scope>
    <source>
        <strain evidence="1 2">DSM 14418</strain>
    </source>
</reference>
<dbReference type="InterPro" id="IPR021456">
    <property type="entry name" value="DUF3107"/>
</dbReference>
<evidence type="ECO:0000313" key="1">
    <source>
        <dbReference type="EMBL" id="RPF27660.1"/>
    </source>
</evidence>
<dbReference type="Pfam" id="PF11305">
    <property type="entry name" value="DUF3107"/>
    <property type="match status" value="1"/>
</dbReference>
<keyword evidence="2" id="KW-1185">Reference proteome</keyword>
<dbReference type="OrthoDB" id="3268468at2"/>
<dbReference type="Proteomes" id="UP000280726">
    <property type="component" value="Unassembled WGS sequence"/>
</dbReference>
<organism evidence="1 2">
    <name type="scientific">Georgenia muralis</name>
    <dbReference type="NCBI Taxonomy" id="154117"/>
    <lineage>
        <taxon>Bacteria</taxon>
        <taxon>Bacillati</taxon>
        <taxon>Actinomycetota</taxon>
        <taxon>Actinomycetes</taxon>
        <taxon>Micrococcales</taxon>
        <taxon>Bogoriellaceae</taxon>
        <taxon>Georgenia</taxon>
    </lineage>
</organism>
<sequence>MEITIGVRNVAREISLESTQSPDEVLAAVRTSLKDAAPLVLEDEKGRHVVVPAEALGFVELGPTEQRRVGFGLV</sequence>
<evidence type="ECO:0000313" key="2">
    <source>
        <dbReference type="Proteomes" id="UP000280726"/>
    </source>
</evidence>
<dbReference type="EMBL" id="RKRA01000001">
    <property type="protein sequence ID" value="RPF27660.1"/>
    <property type="molecule type" value="Genomic_DNA"/>
</dbReference>
<proteinExistence type="predicted"/>
<dbReference type="AlphaFoldDB" id="A0A3N4Z8W2"/>
<accession>A0A3N4Z8W2</accession>
<comment type="caution">
    <text evidence="1">The sequence shown here is derived from an EMBL/GenBank/DDBJ whole genome shotgun (WGS) entry which is preliminary data.</text>
</comment>
<gene>
    <name evidence="1" type="ORF">EDD32_2149</name>
</gene>
<protein>
    <submittedName>
        <fullName evidence="1">Uncharacterized protein DUF3107</fullName>
    </submittedName>
</protein>
<name>A0A3N4Z8W2_9MICO</name>